<proteinExistence type="predicted"/>
<sequence length="130" mass="13761">MTRLARPLALLITAVVICAGAAFLLWPADEATTLTGRSDQHTVQLKLKELTTGPVEFELAVTDGSTTQFDAITLEPGMPGMGHATTPLTAQRAADGHYRGHGELFAMPGTWELTVRLGADTITITASVKS</sequence>
<comment type="caution">
    <text evidence="2">The sequence shown here is derived from an EMBL/GenBank/DDBJ whole genome shotgun (WGS) entry which is preliminary data.</text>
</comment>
<name>A0A4R4PLZ6_9ACTN</name>
<reference evidence="2 3" key="1">
    <citation type="submission" date="2019-03" db="EMBL/GenBank/DDBJ databases">
        <title>Draft genome sequences of novel Actinobacteria.</title>
        <authorList>
            <person name="Sahin N."/>
            <person name="Ay H."/>
            <person name="Saygin H."/>
        </authorList>
    </citation>
    <scope>NUCLEOTIDE SEQUENCE [LARGE SCALE GENOMIC DNA]</scope>
    <source>
        <strain evidence="2 3">JCM 30547</strain>
    </source>
</reference>
<evidence type="ECO:0000313" key="2">
    <source>
        <dbReference type="EMBL" id="TDC23033.1"/>
    </source>
</evidence>
<dbReference type="EMBL" id="SMKA01000174">
    <property type="protein sequence ID" value="TDC23033.1"/>
    <property type="molecule type" value="Genomic_DNA"/>
</dbReference>
<dbReference type="Pfam" id="PF13115">
    <property type="entry name" value="YtkA"/>
    <property type="match status" value="1"/>
</dbReference>
<protein>
    <recommendedName>
        <fullName evidence="1">YtkA-like domain-containing protein</fullName>
    </recommendedName>
</protein>
<evidence type="ECO:0000259" key="1">
    <source>
        <dbReference type="Pfam" id="PF13115"/>
    </source>
</evidence>
<dbReference type="OrthoDB" id="3695826at2"/>
<dbReference type="AlphaFoldDB" id="A0A4R4PLZ6"/>
<dbReference type="Proteomes" id="UP000295075">
    <property type="component" value="Unassembled WGS sequence"/>
</dbReference>
<dbReference type="RefSeq" id="WP_132412216.1">
    <property type="nucleotide sequence ID" value="NZ_SMKA01000174.1"/>
</dbReference>
<organism evidence="2 3">
    <name type="scientific">Kribbella albertanoniae</name>
    <dbReference type="NCBI Taxonomy" id="1266829"/>
    <lineage>
        <taxon>Bacteria</taxon>
        <taxon>Bacillati</taxon>
        <taxon>Actinomycetota</taxon>
        <taxon>Actinomycetes</taxon>
        <taxon>Propionibacteriales</taxon>
        <taxon>Kribbellaceae</taxon>
        <taxon>Kribbella</taxon>
    </lineage>
</organism>
<keyword evidence="3" id="KW-1185">Reference proteome</keyword>
<evidence type="ECO:0000313" key="3">
    <source>
        <dbReference type="Proteomes" id="UP000295075"/>
    </source>
</evidence>
<feature type="domain" description="YtkA-like" evidence="1">
    <location>
        <begin position="42"/>
        <end position="115"/>
    </location>
</feature>
<accession>A0A4R4PLZ6</accession>
<gene>
    <name evidence="2" type="ORF">E1261_29390</name>
</gene>
<dbReference type="InterPro" id="IPR032693">
    <property type="entry name" value="YtkA-like_dom"/>
</dbReference>